<gene>
    <name evidence="1" type="ORF">PITC_067920</name>
</gene>
<organism evidence="1 2">
    <name type="scientific">Penicillium italicum</name>
    <name type="common">Blue mold</name>
    <dbReference type="NCBI Taxonomy" id="40296"/>
    <lineage>
        <taxon>Eukaryota</taxon>
        <taxon>Fungi</taxon>
        <taxon>Dikarya</taxon>
        <taxon>Ascomycota</taxon>
        <taxon>Pezizomycotina</taxon>
        <taxon>Eurotiomycetes</taxon>
        <taxon>Eurotiomycetidae</taxon>
        <taxon>Eurotiales</taxon>
        <taxon>Aspergillaceae</taxon>
        <taxon>Penicillium</taxon>
    </lineage>
</organism>
<dbReference type="EMBL" id="JQGA01000005">
    <property type="protein sequence ID" value="KGO78492.1"/>
    <property type="molecule type" value="Genomic_DNA"/>
</dbReference>
<dbReference type="AlphaFoldDB" id="A0A0A2LEE9"/>
<evidence type="ECO:0000313" key="2">
    <source>
        <dbReference type="Proteomes" id="UP000030104"/>
    </source>
</evidence>
<dbReference type="OrthoDB" id="10316452at2759"/>
<dbReference type="Proteomes" id="UP000030104">
    <property type="component" value="Unassembled WGS sequence"/>
</dbReference>
<sequence length="39" mass="4556">MMIPLTKHKLESLTPRGMKLMLLHVRLISPQCFELSHKP</sequence>
<dbReference type="HOGENOM" id="CLU_3320200_0_0_1"/>
<protein>
    <submittedName>
        <fullName evidence="1">Uncharacterized protein</fullName>
    </submittedName>
</protein>
<name>A0A0A2LEE9_PENIT</name>
<accession>A0A0A2LEE9</accession>
<comment type="caution">
    <text evidence="1">The sequence shown here is derived from an EMBL/GenBank/DDBJ whole genome shotgun (WGS) entry which is preliminary data.</text>
</comment>
<proteinExistence type="predicted"/>
<evidence type="ECO:0000313" key="1">
    <source>
        <dbReference type="EMBL" id="KGO78492.1"/>
    </source>
</evidence>
<keyword evidence="2" id="KW-1185">Reference proteome</keyword>
<reference evidence="1 2" key="1">
    <citation type="journal article" date="2015" name="Mol. Plant Microbe Interact.">
        <title>Genome, transcriptome, and functional analyses of Penicillium expansum provide new insights into secondary metabolism and pathogenicity.</title>
        <authorList>
            <person name="Ballester A.R."/>
            <person name="Marcet-Houben M."/>
            <person name="Levin E."/>
            <person name="Sela N."/>
            <person name="Selma-Lazaro C."/>
            <person name="Carmona L."/>
            <person name="Wisniewski M."/>
            <person name="Droby S."/>
            <person name="Gonzalez-Candelas L."/>
            <person name="Gabaldon T."/>
        </authorList>
    </citation>
    <scope>NUCLEOTIDE SEQUENCE [LARGE SCALE GENOMIC DNA]</scope>
    <source>
        <strain evidence="1 2">PHI-1</strain>
    </source>
</reference>